<dbReference type="eggNOG" id="KOG0032">
    <property type="taxonomic scope" value="Eukaryota"/>
</dbReference>
<dbReference type="AlphaFoldDB" id="A0A1Q3A707"/>
<keyword evidence="2" id="KW-0547">Nucleotide-binding</keyword>
<gene>
    <name evidence="7" type="ORF">ZYGR_0AD06300</name>
</gene>
<comment type="caution">
    <text evidence="7">The sequence shown here is derived from an EMBL/GenBank/DDBJ whole genome shotgun (WGS) entry which is preliminary data.</text>
</comment>
<dbReference type="SMART" id="SM00220">
    <property type="entry name" value="S_TKc"/>
    <property type="match status" value="1"/>
</dbReference>
<dbReference type="PROSITE" id="PS50011">
    <property type="entry name" value="PROTEIN_KINASE_DOM"/>
    <property type="match status" value="1"/>
</dbReference>
<dbReference type="GO" id="GO:0005524">
    <property type="term" value="F:ATP binding"/>
    <property type="evidence" value="ECO:0007669"/>
    <property type="project" value="UniProtKB-KW"/>
</dbReference>
<dbReference type="PANTHER" id="PTHR11042">
    <property type="entry name" value="EUKARYOTIC TRANSLATION INITIATION FACTOR 2-ALPHA KINASE EIF2-ALPHA KINASE -RELATED"/>
    <property type="match status" value="1"/>
</dbReference>
<dbReference type="EMBL" id="BDGX01000030">
    <property type="protein sequence ID" value="GAV51447.1"/>
    <property type="molecule type" value="Genomic_DNA"/>
</dbReference>
<reference evidence="7 8" key="1">
    <citation type="submission" date="2016-08" db="EMBL/GenBank/DDBJ databases">
        <title>Draft genome sequence of allopolyploid Zygosaccharomyces rouxii.</title>
        <authorList>
            <person name="Watanabe J."/>
            <person name="Uehara K."/>
            <person name="Mogi Y."/>
            <person name="Tsukioka Y."/>
        </authorList>
    </citation>
    <scope>NUCLEOTIDE SEQUENCE [LARGE SCALE GENOMIC DNA]</scope>
    <source>
        <strain evidence="7 8">NBRC 110957</strain>
    </source>
</reference>
<dbReference type="GO" id="GO:0005634">
    <property type="term" value="C:nucleus"/>
    <property type="evidence" value="ECO:0007669"/>
    <property type="project" value="TreeGrafter"/>
</dbReference>
<comment type="similarity">
    <text evidence="5">Belongs to the protein kinase superfamily. Ser/Thr protein kinase family. GCN2 subfamily.</text>
</comment>
<dbReference type="OrthoDB" id="1405469at2759"/>
<dbReference type="Gene3D" id="1.10.510.10">
    <property type="entry name" value="Transferase(Phosphotransferase) domain 1"/>
    <property type="match status" value="1"/>
</dbReference>
<evidence type="ECO:0000313" key="7">
    <source>
        <dbReference type="EMBL" id="GAV51447.1"/>
    </source>
</evidence>
<dbReference type="PANTHER" id="PTHR11042:SF138">
    <property type="entry name" value="SERINE_THREONINE-PROTEIN KINASE IKS1-RELATED"/>
    <property type="match status" value="1"/>
</dbReference>
<evidence type="ECO:0000256" key="3">
    <source>
        <dbReference type="ARBA" id="ARBA00022777"/>
    </source>
</evidence>
<evidence type="ECO:0000259" key="6">
    <source>
        <dbReference type="PROSITE" id="PS50011"/>
    </source>
</evidence>
<keyword evidence="4" id="KW-0067">ATP-binding</keyword>
<keyword evidence="3" id="KW-0418">Kinase</keyword>
<dbReference type="Pfam" id="PF00069">
    <property type="entry name" value="Pkinase"/>
    <property type="match status" value="1"/>
</dbReference>
<dbReference type="GO" id="GO:0004672">
    <property type="term" value="F:protein kinase activity"/>
    <property type="evidence" value="ECO:0007669"/>
    <property type="project" value="InterPro"/>
</dbReference>
<dbReference type="InterPro" id="IPR000719">
    <property type="entry name" value="Prot_kinase_dom"/>
</dbReference>
<sequence>MSLVPYREGSVILGDPSSRSLVIVNPSSGSLEFYRKIYKTGPDGPDGHGDVKSRRYSIASYVCPRCGTEIHPRLPLTEVDEDDPNETTDEKNLHGMNLSRKYFHFLEDSHKINESSASMLPPPHPFFIPQELFIPGYFHKFFRVLSLLGSGARGSVFKVVHRIGDIDLGIFALKKIPIGNDMVWFQKCIREVKALSSLTHMSANLITYNHVWLEMDTACGLVRTLDGEESDTVQDIPCIFILQQYCSGGNLENFILKDVFHKFADIQSPEERKRLFRFKKTHSHVPLGLSTEQIVHIMRDIARGIHELHDIGIIHRDLKPSNCLLLKNYNVETALDEFYPTIVIGDLGESQKDGEYRSATGATGTLEFTAPELIISGKTVDYREYSFASDIYSIGMVCYFIVFGELPFEPHMEIRDLKLAIKGILFNKESLLQQHASLGLKPIDGRIFELMELLLSKDYEKRPSAKEVELFLDEVWISLDLETASESLEPRESDCEETLDDIDSQSLVPISDSRPKQSTTRPKLTPSVWKKWLCVLMNMVIVTSITFSSPQASIPVHMSLILLGVSIRSNLRQQRWFLAILLMARVYVGISTTYF</sequence>
<evidence type="ECO:0000256" key="1">
    <source>
        <dbReference type="ARBA" id="ARBA00022679"/>
    </source>
</evidence>
<dbReference type="InterPro" id="IPR008271">
    <property type="entry name" value="Ser/Thr_kinase_AS"/>
</dbReference>
<evidence type="ECO:0000256" key="4">
    <source>
        <dbReference type="ARBA" id="ARBA00022840"/>
    </source>
</evidence>
<dbReference type="OMA" id="MICYFIV"/>
<dbReference type="InterPro" id="IPR050339">
    <property type="entry name" value="CC_SR_Kinase"/>
</dbReference>
<dbReference type="Proteomes" id="UP000187013">
    <property type="component" value="Unassembled WGS sequence"/>
</dbReference>
<dbReference type="Gene3D" id="3.30.200.20">
    <property type="entry name" value="Phosphorylase Kinase, domain 1"/>
    <property type="match status" value="1"/>
</dbReference>
<proteinExistence type="inferred from homology"/>
<organism evidence="7 8">
    <name type="scientific">Zygosaccharomyces rouxii</name>
    <dbReference type="NCBI Taxonomy" id="4956"/>
    <lineage>
        <taxon>Eukaryota</taxon>
        <taxon>Fungi</taxon>
        <taxon>Dikarya</taxon>
        <taxon>Ascomycota</taxon>
        <taxon>Saccharomycotina</taxon>
        <taxon>Saccharomycetes</taxon>
        <taxon>Saccharomycetales</taxon>
        <taxon>Saccharomycetaceae</taxon>
        <taxon>Zygosaccharomyces</taxon>
    </lineage>
</organism>
<dbReference type="PROSITE" id="PS00108">
    <property type="entry name" value="PROTEIN_KINASE_ST"/>
    <property type="match status" value="1"/>
</dbReference>
<dbReference type="SUPFAM" id="SSF56112">
    <property type="entry name" value="Protein kinase-like (PK-like)"/>
    <property type="match status" value="1"/>
</dbReference>
<evidence type="ECO:0000256" key="2">
    <source>
        <dbReference type="ARBA" id="ARBA00022741"/>
    </source>
</evidence>
<evidence type="ECO:0000256" key="5">
    <source>
        <dbReference type="ARBA" id="ARBA00037982"/>
    </source>
</evidence>
<name>A0A1Q3A707_ZYGRO</name>
<dbReference type="InterPro" id="IPR011009">
    <property type="entry name" value="Kinase-like_dom_sf"/>
</dbReference>
<feature type="domain" description="Protein kinase" evidence="6">
    <location>
        <begin position="142"/>
        <end position="477"/>
    </location>
</feature>
<evidence type="ECO:0000313" key="8">
    <source>
        <dbReference type="Proteomes" id="UP000187013"/>
    </source>
</evidence>
<protein>
    <recommendedName>
        <fullName evidence="6">Protein kinase domain-containing protein</fullName>
    </recommendedName>
</protein>
<accession>A0A1Q3A707</accession>
<dbReference type="GO" id="GO:0005737">
    <property type="term" value="C:cytoplasm"/>
    <property type="evidence" value="ECO:0007669"/>
    <property type="project" value="TreeGrafter"/>
</dbReference>
<keyword evidence="1" id="KW-0808">Transferase</keyword>